<accession>A0ABT7DK96</accession>
<proteinExistence type="predicted"/>
<reference evidence="2 3" key="1">
    <citation type="submission" date="2023-05" db="EMBL/GenBank/DDBJ databases">
        <title>Gordonibacter KGMB12511T sp. nov., isolated from faeces of healthy Korean.</title>
        <authorList>
            <person name="Kim H.S."/>
            <person name="Kim J.-S."/>
            <person name="Suh M.K."/>
            <person name="Eom M.K."/>
            <person name="Do H.E."/>
            <person name="Lee J.-S."/>
        </authorList>
    </citation>
    <scope>NUCLEOTIDE SEQUENCE [LARGE SCALE GENOMIC DNA]</scope>
    <source>
        <strain evidence="2 3">KGMB12511</strain>
    </source>
</reference>
<dbReference type="Proteomes" id="UP001232750">
    <property type="component" value="Unassembled WGS sequence"/>
</dbReference>
<dbReference type="EMBL" id="JASJEU010000007">
    <property type="protein sequence ID" value="MDJ1649948.1"/>
    <property type="molecule type" value="Genomic_DNA"/>
</dbReference>
<dbReference type="RefSeq" id="WP_283831293.1">
    <property type="nucleotide sequence ID" value="NZ_JASJEU010000007.1"/>
</dbReference>
<organism evidence="2 3">
    <name type="scientific">Gordonibacter faecis</name>
    <dbReference type="NCBI Taxonomy" id="3047475"/>
    <lineage>
        <taxon>Bacteria</taxon>
        <taxon>Bacillati</taxon>
        <taxon>Actinomycetota</taxon>
        <taxon>Coriobacteriia</taxon>
        <taxon>Eggerthellales</taxon>
        <taxon>Eggerthellaceae</taxon>
        <taxon>Gordonibacter</taxon>
    </lineage>
</organism>
<evidence type="ECO:0000313" key="3">
    <source>
        <dbReference type="Proteomes" id="UP001232750"/>
    </source>
</evidence>
<sequence length="175" mass="19412">MADRVVESSEVEVPEIPEILEKVLLFSLEEAKEKMLQGAEVVPFTALVVKENLFIENHPGDSAEECFNFARHTVANARGAEAYSLCYDGYIEVDDEAKDALIAEGGIPGEDDGVAVGYLYTVDDEGNYTFEEEAAYIGASPNFMEDLKEAAQYDEDEIDDKYLDDEDDEEEAGEE</sequence>
<protein>
    <submittedName>
        <fullName evidence="2">Uncharacterized protein</fullName>
    </submittedName>
</protein>
<evidence type="ECO:0000313" key="2">
    <source>
        <dbReference type="EMBL" id="MDJ1649948.1"/>
    </source>
</evidence>
<gene>
    <name evidence="2" type="ORF">QNJ86_03955</name>
</gene>
<keyword evidence="3" id="KW-1185">Reference proteome</keyword>
<evidence type="ECO:0000256" key="1">
    <source>
        <dbReference type="SAM" id="MobiDB-lite"/>
    </source>
</evidence>
<feature type="region of interest" description="Disordered" evidence="1">
    <location>
        <begin position="154"/>
        <end position="175"/>
    </location>
</feature>
<name>A0ABT7DK96_9ACTN</name>
<comment type="caution">
    <text evidence="2">The sequence shown here is derived from an EMBL/GenBank/DDBJ whole genome shotgun (WGS) entry which is preliminary data.</text>
</comment>